<gene>
    <name evidence="1" type="ORF">ONZ43_g7118</name>
</gene>
<evidence type="ECO:0000313" key="2">
    <source>
        <dbReference type="Proteomes" id="UP001153334"/>
    </source>
</evidence>
<accession>A0ACC2HU12</accession>
<name>A0ACC2HU12_9PEZI</name>
<dbReference type="EMBL" id="JAPESX010002891">
    <property type="protein sequence ID" value="KAJ8106283.1"/>
    <property type="molecule type" value="Genomic_DNA"/>
</dbReference>
<dbReference type="Proteomes" id="UP001153334">
    <property type="component" value="Unassembled WGS sequence"/>
</dbReference>
<keyword evidence="2" id="KW-1185">Reference proteome</keyword>
<protein>
    <submittedName>
        <fullName evidence="1">Uncharacterized protein</fullName>
    </submittedName>
</protein>
<organism evidence="1 2">
    <name type="scientific">Nemania bipapillata</name>
    <dbReference type="NCBI Taxonomy" id="110536"/>
    <lineage>
        <taxon>Eukaryota</taxon>
        <taxon>Fungi</taxon>
        <taxon>Dikarya</taxon>
        <taxon>Ascomycota</taxon>
        <taxon>Pezizomycotina</taxon>
        <taxon>Sordariomycetes</taxon>
        <taxon>Xylariomycetidae</taxon>
        <taxon>Xylariales</taxon>
        <taxon>Xylariaceae</taxon>
        <taxon>Nemania</taxon>
    </lineage>
</organism>
<sequence length="314" mass="35686">MRRIKFARQQRPPPIHLGSGTQVRPEYVKTPYPTQSFPMSSPSSFSTVTTDERRIYYLSQGSPPLALSDEVSAFFQRWFPIEQIDVNCSCSLLTVTPQWELRLPHPLLYEGNEAKFVHAHHIYVQFPPCAPKVEQWEDIAKELRDHLLSQHDMRDAAIEFALSSEYSNISAWYPPKLDKENLIAFFEGNGSDDSDSDLGGESPEDQADSLTVPTSGQEQKTEMAIPLIEVNAPEQADSSGSRARAADNTISRDHPRLFAGRRVSLKQVHDMLHYRRTLISFDSRLYSHEAYPAFWTPDTTRALIISVLMSEEES</sequence>
<reference evidence="1" key="1">
    <citation type="submission" date="2022-11" db="EMBL/GenBank/DDBJ databases">
        <title>Genome Sequence of Nemania bipapillata.</title>
        <authorList>
            <person name="Buettner E."/>
        </authorList>
    </citation>
    <scope>NUCLEOTIDE SEQUENCE</scope>
    <source>
        <strain evidence="1">CP14</strain>
    </source>
</reference>
<evidence type="ECO:0000313" key="1">
    <source>
        <dbReference type="EMBL" id="KAJ8106283.1"/>
    </source>
</evidence>
<proteinExistence type="predicted"/>
<comment type="caution">
    <text evidence="1">The sequence shown here is derived from an EMBL/GenBank/DDBJ whole genome shotgun (WGS) entry which is preliminary data.</text>
</comment>